<dbReference type="Gene3D" id="3.40.30.10">
    <property type="entry name" value="Glutaredoxin"/>
    <property type="match status" value="1"/>
</dbReference>
<proteinExistence type="predicted"/>
<dbReference type="SUPFAM" id="SSF52833">
    <property type="entry name" value="Thioredoxin-like"/>
    <property type="match status" value="1"/>
</dbReference>
<name>A0A5P8M3J2_9LACO</name>
<evidence type="ECO:0000313" key="2">
    <source>
        <dbReference type="Proteomes" id="UP000326779"/>
    </source>
</evidence>
<dbReference type="InterPro" id="IPR036249">
    <property type="entry name" value="Thioredoxin-like_sf"/>
</dbReference>
<dbReference type="Pfam" id="PF13743">
    <property type="entry name" value="Thioredoxin_5"/>
    <property type="match status" value="1"/>
</dbReference>
<dbReference type="EMBL" id="CP045143">
    <property type="protein sequence ID" value="QFR22854.1"/>
    <property type="molecule type" value="Genomic_DNA"/>
</dbReference>
<evidence type="ECO:0000313" key="1">
    <source>
        <dbReference type="EMBL" id="QFR22854.1"/>
    </source>
</evidence>
<protein>
    <submittedName>
        <fullName evidence="1">Uncharacterized protein</fullName>
    </submittedName>
</protein>
<dbReference type="Proteomes" id="UP000326779">
    <property type="component" value="Chromosome"/>
</dbReference>
<dbReference type="AlphaFoldDB" id="A0A5P8M3J2"/>
<organism evidence="1 2">
    <name type="scientific">Schleiferilactobacillus harbinensis</name>
    <dbReference type="NCBI Taxonomy" id="304207"/>
    <lineage>
        <taxon>Bacteria</taxon>
        <taxon>Bacillati</taxon>
        <taxon>Bacillota</taxon>
        <taxon>Bacilli</taxon>
        <taxon>Lactobacillales</taxon>
        <taxon>Lactobacillaceae</taxon>
        <taxon>Schleiferilactobacillus</taxon>
    </lineage>
</organism>
<reference evidence="1 2" key="1">
    <citation type="submission" date="2019-10" db="EMBL/GenBank/DDBJ databases">
        <title>The completed genome of Lactobacillus harbinensis M1.</title>
        <authorList>
            <person name="Zheng Y."/>
        </authorList>
    </citation>
    <scope>NUCLEOTIDE SEQUENCE [LARGE SCALE GENOMIC DNA]</scope>
    <source>
        <strain evidence="1 2">M1</strain>
    </source>
</reference>
<accession>A0A5P8M3J2</accession>
<gene>
    <name evidence="1" type="ORF">D1010_05010</name>
</gene>
<sequence length="230" mass="25839">MIQLVNHVVHIAVAMVLLKIGGIPVLEIFLFVNPIGIECLSAERSTLKAIEDYPDTVHFSFIPLVNLKVIKRYMALKHIDPADLAAQNEINRIAYSVALDFKAASFQGTKKAREFLLFMQSAINEHDREYTPDLIEEGLREAGLDSAMFWEDRHSTYVKSGYEKDLAAATRMGVEIAPSMVLFDYSKDIDHAGLLVAGCTNENIIRGLFSHAGDLHTTKEIQSRRHFHVL</sequence>
<dbReference type="KEGG" id="lhb:D1010_05010"/>